<dbReference type="EMBL" id="FZMO01000457">
    <property type="protein sequence ID" value="SNQ50707.1"/>
    <property type="molecule type" value="Genomic_DNA"/>
</dbReference>
<keyword evidence="4" id="KW-1185">Reference proteome</keyword>
<sequence>MTLGLSVFLIVVGAALRYALTWRLAGIDLPVLGLILMVAGIVIAAICVLRAVLPLPGPGTARDRPPAPTIPPTRPEATDEAATTPRPPDCPDRSPYLDLERRTFGN</sequence>
<proteinExistence type="predicted"/>
<gene>
    <name evidence="3" type="ORF">FRACA_510006</name>
</gene>
<keyword evidence="2" id="KW-0812">Transmembrane</keyword>
<dbReference type="RefSeq" id="WP_101834180.1">
    <property type="nucleotide sequence ID" value="NZ_FZMO01000457.1"/>
</dbReference>
<evidence type="ECO:0000313" key="3">
    <source>
        <dbReference type="EMBL" id="SNQ50707.1"/>
    </source>
</evidence>
<organism evidence="3 4">
    <name type="scientific">Frankia canadensis</name>
    <dbReference type="NCBI Taxonomy" id="1836972"/>
    <lineage>
        <taxon>Bacteria</taxon>
        <taxon>Bacillati</taxon>
        <taxon>Actinomycetota</taxon>
        <taxon>Actinomycetes</taxon>
        <taxon>Frankiales</taxon>
        <taxon>Frankiaceae</taxon>
        <taxon>Frankia</taxon>
    </lineage>
</organism>
<evidence type="ECO:0000256" key="1">
    <source>
        <dbReference type="SAM" id="MobiDB-lite"/>
    </source>
</evidence>
<dbReference type="OrthoDB" id="3218529at2"/>
<feature type="transmembrane region" description="Helical" evidence="2">
    <location>
        <begin position="29"/>
        <end position="53"/>
    </location>
</feature>
<dbReference type="AlphaFoldDB" id="A0A2I2KYH0"/>
<keyword evidence="2" id="KW-0472">Membrane</keyword>
<dbReference type="Proteomes" id="UP000234331">
    <property type="component" value="Unassembled WGS sequence"/>
</dbReference>
<keyword evidence="2" id="KW-1133">Transmembrane helix</keyword>
<name>A0A2I2KYH0_9ACTN</name>
<protein>
    <submittedName>
        <fullName evidence="3">Uncharacterized protein</fullName>
    </submittedName>
</protein>
<accession>A0A2I2KYH0</accession>
<feature type="region of interest" description="Disordered" evidence="1">
    <location>
        <begin position="56"/>
        <end position="106"/>
    </location>
</feature>
<evidence type="ECO:0000256" key="2">
    <source>
        <dbReference type="SAM" id="Phobius"/>
    </source>
</evidence>
<evidence type="ECO:0000313" key="4">
    <source>
        <dbReference type="Proteomes" id="UP000234331"/>
    </source>
</evidence>
<reference evidence="3 4" key="1">
    <citation type="submission" date="2017-06" db="EMBL/GenBank/DDBJ databases">
        <authorList>
            <person name="Kim H.J."/>
            <person name="Triplett B.A."/>
        </authorList>
    </citation>
    <scope>NUCLEOTIDE SEQUENCE [LARGE SCALE GENOMIC DNA]</scope>
    <source>
        <strain evidence="3">FRACA_ARgP5</strain>
    </source>
</reference>